<evidence type="ECO:0000256" key="1">
    <source>
        <dbReference type="SAM" id="Phobius"/>
    </source>
</evidence>
<dbReference type="EMBL" id="BMIR01000024">
    <property type="protein sequence ID" value="GGE53684.1"/>
    <property type="molecule type" value="Genomic_DNA"/>
</dbReference>
<keyword evidence="1" id="KW-0472">Membrane</keyword>
<evidence type="ECO:0000313" key="3">
    <source>
        <dbReference type="EMBL" id="GGE53684.1"/>
    </source>
</evidence>
<feature type="transmembrane region" description="Helical" evidence="1">
    <location>
        <begin position="9"/>
        <end position="26"/>
    </location>
</feature>
<protein>
    <submittedName>
        <fullName evidence="3">Two-component system WalR/WalK regulatory protein YycI</fullName>
    </submittedName>
</protein>
<comment type="caution">
    <text evidence="3">The sequence shown here is derived from an EMBL/GenBank/DDBJ whole genome shotgun (WGS) entry which is preliminary data.</text>
</comment>
<keyword evidence="4" id="KW-1185">Reference proteome</keyword>
<dbReference type="Proteomes" id="UP000628775">
    <property type="component" value="Unassembled WGS sequence"/>
</dbReference>
<keyword evidence="1" id="KW-0812">Transmembrane</keyword>
<dbReference type="InterPro" id="IPR018604">
    <property type="entry name" value="YycI-like"/>
</dbReference>
<gene>
    <name evidence="3" type="primary">yycI</name>
    <name evidence="3" type="ORF">GCM10011391_35720</name>
</gene>
<accession>A0A8J3E0F0</accession>
<reference evidence="3" key="1">
    <citation type="journal article" date="2014" name="Int. J. Syst. Evol. Microbiol.">
        <title>Complete genome sequence of Corynebacterium casei LMG S-19264T (=DSM 44701T), isolated from a smear-ripened cheese.</title>
        <authorList>
            <consortium name="US DOE Joint Genome Institute (JGI-PGF)"/>
            <person name="Walter F."/>
            <person name="Albersmeier A."/>
            <person name="Kalinowski J."/>
            <person name="Ruckert C."/>
        </authorList>
    </citation>
    <scope>NUCLEOTIDE SEQUENCE</scope>
    <source>
        <strain evidence="3">CGMCC 1.15371</strain>
    </source>
</reference>
<evidence type="ECO:0000259" key="2">
    <source>
        <dbReference type="Pfam" id="PF09648"/>
    </source>
</evidence>
<proteinExistence type="predicted"/>
<dbReference type="Pfam" id="PF09648">
    <property type="entry name" value="YycI"/>
    <property type="match status" value="1"/>
</dbReference>
<evidence type="ECO:0000313" key="4">
    <source>
        <dbReference type="Proteomes" id="UP000628775"/>
    </source>
</evidence>
<reference evidence="3" key="2">
    <citation type="submission" date="2020-09" db="EMBL/GenBank/DDBJ databases">
        <authorList>
            <person name="Sun Q."/>
            <person name="Zhou Y."/>
        </authorList>
    </citation>
    <scope>NUCLEOTIDE SEQUENCE</scope>
    <source>
        <strain evidence="3">CGMCC 1.15371</strain>
    </source>
</reference>
<organism evidence="3 4">
    <name type="scientific">Pullulanibacillus camelliae</name>
    <dbReference type="NCBI Taxonomy" id="1707096"/>
    <lineage>
        <taxon>Bacteria</taxon>
        <taxon>Bacillati</taxon>
        <taxon>Bacillota</taxon>
        <taxon>Bacilli</taxon>
        <taxon>Bacillales</taxon>
        <taxon>Sporolactobacillaceae</taxon>
        <taxon>Pullulanibacillus</taxon>
    </lineage>
</organism>
<dbReference type="InterPro" id="IPR042274">
    <property type="entry name" value="YycH/YycI_2"/>
</dbReference>
<keyword evidence="1" id="KW-1133">Transmembrane helix</keyword>
<dbReference type="GO" id="GO:0016020">
    <property type="term" value="C:membrane"/>
    <property type="evidence" value="ECO:0007669"/>
    <property type="project" value="InterPro"/>
</dbReference>
<dbReference type="AlphaFoldDB" id="A0A8J3E0F0"/>
<dbReference type="Gene3D" id="3.30.310.160">
    <property type="entry name" value="YycH protein, domain 2"/>
    <property type="match status" value="1"/>
</dbReference>
<dbReference type="RefSeq" id="WP_188697800.1">
    <property type="nucleotide sequence ID" value="NZ_BMIR01000024.1"/>
</dbReference>
<sequence>MNWGQTKTIFILCFFLLDIFLGYHLWENHHEYQERYESGGDNNFDQLISSGSIDTSHVTLPSSKQQVTFLEGTPVDFTSDSVHKALEKLSGPKGKKVFNYATDASGVKLSVKFTKPVSIPKDPSTDDINSLLKKYVYQGDHYNFWKFDKKGSTTTYHFVQTYNDYQVYSIPKEKVSTLNVQTKNGKAISYDQTYIHIQPANQKMTMPVTPMEAIQQLWEQNYLPITKNPSITTIHLCYINMVTAPNVEDNATLNYIPAWYIKVKLKDGSDVSTKEYFVSELNVKSIDDQDQGD</sequence>
<name>A0A8J3E0F0_9BACL</name>
<feature type="domain" description="Regulatory protein YycH-like" evidence="2">
    <location>
        <begin position="58"/>
        <end position="278"/>
    </location>
</feature>